<dbReference type="Gene3D" id="1.10.10.60">
    <property type="entry name" value="Homeodomain-like"/>
    <property type="match status" value="1"/>
</dbReference>
<dbReference type="SMART" id="SM00342">
    <property type="entry name" value="HTH_ARAC"/>
    <property type="match status" value="1"/>
</dbReference>
<accession>A0ABT0K4H3</accession>
<evidence type="ECO:0000259" key="4">
    <source>
        <dbReference type="PROSITE" id="PS01124"/>
    </source>
</evidence>
<dbReference type="EMBL" id="JALKFT010000041">
    <property type="protein sequence ID" value="MCK9878696.1"/>
    <property type="molecule type" value="Genomic_DNA"/>
</dbReference>
<name>A0ABT0K4H3_9ACTN</name>
<dbReference type="InterPro" id="IPR018062">
    <property type="entry name" value="HTH_AraC-typ_CS"/>
</dbReference>
<dbReference type="PANTHER" id="PTHR11019:SF199">
    <property type="entry name" value="HTH-TYPE TRANSCRIPTIONAL REGULATOR NIMR"/>
    <property type="match status" value="1"/>
</dbReference>
<dbReference type="PROSITE" id="PS01124">
    <property type="entry name" value="HTH_ARAC_FAMILY_2"/>
    <property type="match status" value="1"/>
</dbReference>
<evidence type="ECO:0000256" key="1">
    <source>
        <dbReference type="ARBA" id="ARBA00023015"/>
    </source>
</evidence>
<evidence type="ECO:0000256" key="2">
    <source>
        <dbReference type="ARBA" id="ARBA00023125"/>
    </source>
</evidence>
<proteinExistence type="predicted"/>
<keyword evidence="2" id="KW-0238">DNA-binding</keyword>
<evidence type="ECO:0000256" key="3">
    <source>
        <dbReference type="ARBA" id="ARBA00023163"/>
    </source>
</evidence>
<keyword evidence="3" id="KW-0804">Transcription</keyword>
<dbReference type="PRINTS" id="PR00032">
    <property type="entry name" value="HTHARAC"/>
</dbReference>
<dbReference type="Proteomes" id="UP001201873">
    <property type="component" value="Unassembled WGS sequence"/>
</dbReference>
<dbReference type="InterPro" id="IPR018060">
    <property type="entry name" value="HTH_AraC"/>
</dbReference>
<keyword evidence="1" id="KW-0805">Transcription regulation</keyword>
<dbReference type="InterPro" id="IPR009057">
    <property type="entry name" value="Homeodomain-like_sf"/>
</dbReference>
<comment type="caution">
    <text evidence="5">The sequence shown here is derived from an EMBL/GenBank/DDBJ whole genome shotgun (WGS) entry which is preliminary data.</text>
</comment>
<dbReference type="InterPro" id="IPR020449">
    <property type="entry name" value="Tscrpt_reg_AraC-type_HTH"/>
</dbReference>
<feature type="domain" description="HTH araC/xylS-type" evidence="4">
    <location>
        <begin position="83"/>
        <end position="180"/>
    </location>
</feature>
<sequence length="184" mass="19282">MSASASSTAVRMPGPISALAIVAAGITRVAASASARVAPVGAGEDQGRHMEGRQVVDVVGSCGLARWTRLRLCLPQPGDDRLAALTAALAEHPADPRTLAEFGAAVGASERTLSRLFRRQTGMTFPQWRAQLRLHHGLTLLARGMPVTAVASACGYSNPSAFTAAFRDTFGVTPARYARETQPS</sequence>
<evidence type="ECO:0000313" key="5">
    <source>
        <dbReference type="EMBL" id="MCK9878696.1"/>
    </source>
</evidence>
<dbReference type="Pfam" id="PF12833">
    <property type="entry name" value="HTH_18"/>
    <property type="match status" value="1"/>
</dbReference>
<dbReference type="PROSITE" id="PS00041">
    <property type="entry name" value="HTH_ARAC_FAMILY_1"/>
    <property type="match status" value="1"/>
</dbReference>
<keyword evidence="6" id="KW-1185">Reference proteome</keyword>
<protein>
    <submittedName>
        <fullName evidence="5">AraC family transcriptional regulator</fullName>
    </submittedName>
</protein>
<dbReference type="SUPFAM" id="SSF46689">
    <property type="entry name" value="Homeodomain-like"/>
    <property type="match status" value="2"/>
</dbReference>
<gene>
    <name evidence="5" type="ORF">MXD59_23520</name>
</gene>
<reference evidence="5 6" key="1">
    <citation type="submission" date="2022-04" db="EMBL/GenBank/DDBJ databases">
        <title>Genome diversity in the genus Frankia.</title>
        <authorList>
            <person name="Carlos-Shanley C."/>
            <person name="Hahn D."/>
        </authorList>
    </citation>
    <scope>NUCLEOTIDE SEQUENCE [LARGE SCALE GENOMIC DNA]</scope>
    <source>
        <strain evidence="5 6">Ag45/Mut15</strain>
    </source>
</reference>
<organism evidence="5 6">
    <name type="scientific">Frankia umida</name>
    <dbReference type="NCBI Taxonomy" id="573489"/>
    <lineage>
        <taxon>Bacteria</taxon>
        <taxon>Bacillati</taxon>
        <taxon>Actinomycetota</taxon>
        <taxon>Actinomycetes</taxon>
        <taxon>Frankiales</taxon>
        <taxon>Frankiaceae</taxon>
        <taxon>Frankia</taxon>
    </lineage>
</organism>
<dbReference type="PANTHER" id="PTHR11019">
    <property type="entry name" value="HTH-TYPE TRANSCRIPTIONAL REGULATOR NIMR"/>
    <property type="match status" value="1"/>
</dbReference>
<evidence type="ECO:0000313" key="6">
    <source>
        <dbReference type="Proteomes" id="UP001201873"/>
    </source>
</evidence>